<dbReference type="NCBIfam" id="TIGR04131">
    <property type="entry name" value="Bac_Flav_CTERM"/>
    <property type="match status" value="1"/>
</dbReference>
<dbReference type="Gene3D" id="2.130.10.10">
    <property type="entry name" value="YVTN repeat-like/Quinoprotein amine dehydrogenase"/>
    <property type="match status" value="1"/>
</dbReference>
<proteinExistence type="predicted"/>
<dbReference type="SUPFAM" id="SSF50969">
    <property type="entry name" value="YVTN repeat-like/Quinoprotein amine dehydrogenase"/>
    <property type="match status" value="1"/>
</dbReference>
<evidence type="ECO:0000313" key="3">
    <source>
        <dbReference type="Proteomes" id="UP000236641"/>
    </source>
</evidence>
<keyword evidence="3" id="KW-1185">Reference proteome</keyword>
<sequence>MKKLLFYTILLCISTVFGQRQAANWYFGENAGIHFDSDGNVSSLNGGRLFTKEGCSSISDDDGNLLFYTDGSTVYTREHNVMVNGTGLLGNDSSTQSGIVVPKPNSSTIYYIFTVGSNATQTGLKYSVVDMTRDSGRGEVVTRNANLLNQCSEKVAAVLKDCETGNIWVIGFSNLTGNSTSLFDTFHAFEVSAAGVSNTAVISEFRGLNITDARGYLKISPDGSKVACASVDNGLDLYDFDVTTGILSNRLRITLPGPNNQPYGAEFSPNSQVLYVSGYNDADAFDNNPASHSSTLVQYNLNSANINNSAIVIDDRNLYRSALQLGPNGKIYRSMAATYETGLPFLSVINNPNEVGTDCDYVNNAISLGNNKSTQGLPPFIASFFTEKIDIIRNGQESTYLPLCLGDTYTLTADLISGATYTWYKDGRVIATETGAQLEVTEAGTYELIIDLNTGDCERLEGEAIVDYFEIPVANPVTDFIVCDDDNDGVWNFDLTTKDIEVMGSQDPTDFSVHYFESQLNADNNENEVIGFFANTMAQTTIYARIHNVNNPNCYDITEFEVQVFSSPIANTIQTQEICDDNSDGDNANGQTSINLEDFDDLVLASQNPLDFSVTYHNSQMDAEDGTGALPLNYYNSMPFQEEIFVRIENNLYEECFDTTSFLINVNPIPESFNSELIQCDEDGNVDGFTSFNLDEAFDDLTGSSDTVFIEFYPSILDAQASTGMLDAVGYNNTSNPETIYAKVIQNSTNCYSIVTLTLEVSTTQINDYIVEPVCDELGSEDGINTFDLDAITLNIQADNGLIFPITYYTSYNDALLEQNELASPFENTIPYNQTIFSRVENDNACYGIGEVILTINPLPQLEEDETILYCLNEFPITSQIDAGIIDADPNDFTYSWSSGQDTYEIEINQTGVYTVTATNEFGCSKTRNITVEPSNVATFESFDIVDASPNNSITVFVSGEGEYDYALFDENGLFAYWQTENIFTNIPPGIYTVHVRDLKNDCGIVQEIVSVIGFPKFFTPNGDGSNDTWNVKGVSGMFQPNSKILIFDRYGKLLKEISPSGEGWDGTFNGELLPVSDYWFSVQLQDGRLFKSHFTLKR</sequence>
<dbReference type="AlphaFoldDB" id="A0A2K1DZ78"/>
<dbReference type="OrthoDB" id="9765926at2"/>
<organism evidence="2 3">
    <name type="scientific">Hanstruepera neustonica</name>
    <dbReference type="NCBI Taxonomy" id="1445657"/>
    <lineage>
        <taxon>Bacteria</taxon>
        <taxon>Pseudomonadati</taxon>
        <taxon>Bacteroidota</taxon>
        <taxon>Flavobacteriia</taxon>
        <taxon>Flavobacteriales</taxon>
        <taxon>Flavobacteriaceae</taxon>
        <taxon>Hanstruepera</taxon>
    </lineage>
</organism>
<reference evidence="2 3" key="1">
    <citation type="submission" date="2018-01" db="EMBL/GenBank/DDBJ databases">
        <title>The draft genome of Hanstruepera neustonica JCM19743.</title>
        <authorList>
            <person name="He R.-H."/>
            <person name="Du Z.-J."/>
        </authorList>
    </citation>
    <scope>NUCLEOTIDE SEQUENCE [LARGE SCALE GENOMIC DNA]</scope>
    <source>
        <strain evidence="2 3">JCM19743</strain>
    </source>
</reference>
<feature type="chain" id="PRO_5014317580" description="Ig-like domain-containing protein" evidence="1">
    <location>
        <begin position="23"/>
        <end position="1099"/>
    </location>
</feature>
<keyword evidence="1" id="KW-0732">Signal</keyword>
<evidence type="ECO:0008006" key="4">
    <source>
        <dbReference type="Google" id="ProtNLM"/>
    </source>
</evidence>
<dbReference type="InterPro" id="IPR015943">
    <property type="entry name" value="WD40/YVTN_repeat-like_dom_sf"/>
</dbReference>
<dbReference type="InterPro" id="IPR026341">
    <property type="entry name" value="T9SS_type_B"/>
</dbReference>
<feature type="signal peptide" evidence="1">
    <location>
        <begin position="1"/>
        <end position="22"/>
    </location>
</feature>
<dbReference type="Pfam" id="PF13585">
    <property type="entry name" value="CHU_C"/>
    <property type="match status" value="1"/>
</dbReference>
<dbReference type="InterPro" id="IPR011044">
    <property type="entry name" value="Quino_amine_DH_bsu"/>
</dbReference>
<accession>A0A2K1DZ78</accession>
<evidence type="ECO:0000313" key="2">
    <source>
        <dbReference type="EMBL" id="PNQ73330.1"/>
    </source>
</evidence>
<name>A0A2K1DZ78_9FLAO</name>
<gene>
    <name evidence="2" type="ORF">C1T31_07365</name>
</gene>
<dbReference type="RefSeq" id="WP_103051854.1">
    <property type="nucleotide sequence ID" value="NZ_POWF01000003.1"/>
</dbReference>
<protein>
    <recommendedName>
        <fullName evidence="4">Ig-like domain-containing protein</fullName>
    </recommendedName>
</protein>
<dbReference type="EMBL" id="POWF01000003">
    <property type="protein sequence ID" value="PNQ73330.1"/>
    <property type="molecule type" value="Genomic_DNA"/>
</dbReference>
<evidence type="ECO:0000256" key="1">
    <source>
        <dbReference type="SAM" id="SignalP"/>
    </source>
</evidence>
<dbReference type="Proteomes" id="UP000236641">
    <property type="component" value="Unassembled WGS sequence"/>
</dbReference>
<comment type="caution">
    <text evidence="2">The sequence shown here is derived from an EMBL/GenBank/DDBJ whole genome shotgun (WGS) entry which is preliminary data.</text>
</comment>